<dbReference type="AlphaFoldDB" id="A0A9D4JKW8"/>
<comment type="caution">
    <text evidence="1">The sequence shown here is derived from an EMBL/GenBank/DDBJ whole genome shotgun (WGS) entry which is preliminary data.</text>
</comment>
<gene>
    <name evidence="1" type="ORF">DPMN_144373</name>
</gene>
<name>A0A9D4JKW8_DREPO</name>
<evidence type="ECO:0000313" key="2">
    <source>
        <dbReference type="Proteomes" id="UP000828390"/>
    </source>
</evidence>
<keyword evidence="2" id="KW-1185">Reference proteome</keyword>
<accession>A0A9D4JKW8</accession>
<organism evidence="1 2">
    <name type="scientific">Dreissena polymorpha</name>
    <name type="common">Zebra mussel</name>
    <name type="synonym">Mytilus polymorpha</name>
    <dbReference type="NCBI Taxonomy" id="45954"/>
    <lineage>
        <taxon>Eukaryota</taxon>
        <taxon>Metazoa</taxon>
        <taxon>Spiralia</taxon>
        <taxon>Lophotrochozoa</taxon>
        <taxon>Mollusca</taxon>
        <taxon>Bivalvia</taxon>
        <taxon>Autobranchia</taxon>
        <taxon>Heteroconchia</taxon>
        <taxon>Euheterodonta</taxon>
        <taxon>Imparidentia</taxon>
        <taxon>Neoheterodontei</taxon>
        <taxon>Myida</taxon>
        <taxon>Dreissenoidea</taxon>
        <taxon>Dreissenidae</taxon>
        <taxon>Dreissena</taxon>
    </lineage>
</organism>
<protein>
    <submittedName>
        <fullName evidence="1">Uncharacterized protein</fullName>
    </submittedName>
</protein>
<reference evidence="1" key="2">
    <citation type="submission" date="2020-11" db="EMBL/GenBank/DDBJ databases">
        <authorList>
            <person name="McCartney M.A."/>
            <person name="Auch B."/>
            <person name="Kono T."/>
            <person name="Mallez S."/>
            <person name="Becker A."/>
            <person name="Gohl D.M."/>
            <person name="Silverstein K.A.T."/>
            <person name="Koren S."/>
            <person name="Bechman K.B."/>
            <person name="Herman A."/>
            <person name="Abrahante J.E."/>
            <person name="Garbe J."/>
        </authorList>
    </citation>
    <scope>NUCLEOTIDE SEQUENCE</scope>
    <source>
        <strain evidence="1">Duluth1</strain>
        <tissue evidence="1">Whole animal</tissue>
    </source>
</reference>
<dbReference type="Proteomes" id="UP000828390">
    <property type="component" value="Unassembled WGS sequence"/>
</dbReference>
<dbReference type="EMBL" id="JAIWYP010000006">
    <property type="protein sequence ID" value="KAH3815840.1"/>
    <property type="molecule type" value="Genomic_DNA"/>
</dbReference>
<sequence>MQTSQLFPYLQTHIRLGQQPLNRDREDNPKRGALGSPICTYQYMKYFLVRSRGNLVTSLGRKRQILATRALPRKIIKTLW</sequence>
<proteinExistence type="predicted"/>
<evidence type="ECO:0000313" key="1">
    <source>
        <dbReference type="EMBL" id="KAH3815840.1"/>
    </source>
</evidence>
<reference evidence="1" key="1">
    <citation type="journal article" date="2019" name="bioRxiv">
        <title>The Genome of the Zebra Mussel, Dreissena polymorpha: A Resource for Invasive Species Research.</title>
        <authorList>
            <person name="McCartney M.A."/>
            <person name="Auch B."/>
            <person name="Kono T."/>
            <person name="Mallez S."/>
            <person name="Zhang Y."/>
            <person name="Obille A."/>
            <person name="Becker A."/>
            <person name="Abrahante J.E."/>
            <person name="Garbe J."/>
            <person name="Badalamenti J.P."/>
            <person name="Herman A."/>
            <person name="Mangelson H."/>
            <person name="Liachko I."/>
            <person name="Sullivan S."/>
            <person name="Sone E.D."/>
            <person name="Koren S."/>
            <person name="Silverstein K.A.T."/>
            <person name="Beckman K.B."/>
            <person name="Gohl D.M."/>
        </authorList>
    </citation>
    <scope>NUCLEOTIDE SEQUENCE</scope>
    <source>
        <strain evidence="1">Duluth1</strain>
        <tissue evidence="1">Whole animal</tissue>
    </source>
</reference>